<protein>
    <submittedName>
        <fullName evidence="2">DUF6515 family protein</fullName>
    </submittedName>
</protein>
<feature type="signal peptide" evidence="1">
    <location>
        <begin position="1"/>
        <end position="24"/>
    </location>
</feature>
<gene>
    <name evidence="2" type="ORF">M3P19_02680</name>
</gene>
<organism evidence="2 3">
    <name type="scientific">Flagellimonas spongiicola</name>
    <dbReference type="NCBI Taxonomy" id="2942208"/>
    <lineage>
        <taxon>Bacteria</taxon>
        <taxon>Pseudomonadati</taxon>
        <taxon>Bacteroidota</taxon>
        <taxon>Flavobacteriia</taxon>
        <taxon>Flavobacteriales</taxon>
        <taxon>Flavobacteriaceae</taxon>
        <taxon>Flagellimonas</taxon>
    </lineage>
</organism>
<accession>A0ABT0PR38</accession>
<dbReference type="Proteomes" id="UP001203607">
    <property type="component" value="Unassembled WGS sequence"/>
</dbReference>
<dbReference type="RefSeq" id="WP_249656073.1">
    <property type="nucleotide sequence ID" value="NZ_JAMFMA010000001.1"/>
</dbReference>
<dbReference type="InterPro" id="IPR045398">
    <property type="entry name" value="DUF6515"/>
</dbReference>
<sequence>MKTKQLITVLGLFSLMLLPNNLEAQSRNAKAQRGTMDRKMDKRIGMDHYRSNRYRTQPIGRRHHYRYPKHRRYVRTLPVGYSRFYFGGFNYYFHAGIYYMLHGDNYVVVLPPSGFRIAVLPSGYVRVVVGPRIYFYHSGVYYVELSDGGDQENYEVTKPPLGGIIKELPQDAEEVVIDRKILYDDNGVLYKKIYLNEDEVGYEIVYVSKETTT</sequence>
<keyword evidence="3" id="KW-1185">Reference proteome</keyword>
<keyword evidence="1" id="KW-0732">Signal</keyword>
<evidence type="ECO:0000313" key="3">
    <source>
        <dbReference type="Proteomes" id="UP001203607"/>
    </source>
</evidence>
<evidence type="ECO:0000256" key="1">
    <source>
        <dbReference type="SAM" id="SignalP"/>
    </source>
</evidence>
<proteinExistence type="predicted"/>
<reference evidence="2 3" key="1">
    <citation type="submission" date="2022-05" db="EMBL/GenBank/DDBJ databases">
        <authorList>
            <person name="Park J.-S."/>
        </authorList>
    </citation>
    <scope>NUCLEOTIDE SEQUENCE [LARGE SCALE GENOMIC DNA]</scope>
    <source>
        <strain evidence="2 3">2012CJ35-5</strain>
    </source>
</reference>
<comment type="caution">
    <text evidence="2">The sequence shown here is derived from an EMBL/GenBank/DDBJ whole genome shotgun (WGS) entry which is preliminary data.</text>
</comment>
<feature type="chain" id="PRO_5045641431" evidence="1">
    <location>
        <begin position="25"/>
        <end position="213"/>
    </location>
</feature>
<dbReference type="EMBL" id="JAMFMA010000001">
    <property type="protein sequence ID" value="MCL6272893.1"/>
    <property type="molecule type" value="Genomic_DNA"/>
</dbReference>
<dbReference type="Pfam" id="PF20125">
    <property type="entry name" value="DUF6515"/>
    <property type="match status" value="1"/>
</dbReference>
<name>A0ABT0PR38_9FLAO</name>
<evidence type="ECO:0000313" key="2">
    <source>
        <dbReference type="EMBL" id="MCL6272893.1"/>
    </source>
</evidence>